<evidence type="ECO:0000256" key="3">
    <source>
        <dbReference type="ARBA" id="ARBA00023157"/>
    </source>
</evidence>
<keyword evidence="2" id="KW-0865">Zymogen</keyword>
<dbReference type="InterPro" id="IPR013201">
    <property type="entry name" value="Prot_inhib_I29"/>
</dbReference>
<dbReference type="GO" id="GO:0006508">
    <property type="term" value="P:proteolysis"/>
    <property type="evidence" value="ECO:0007669"/>
    <property type="project" value="InterPro"/>
</dbReference>
<evidence type="ECO:0000256" key="1">
    <source>
        <dbReference type="ARBA" id="ARBA00008455"/>
    </source>
</evidence>
<dbReference type="PROSITE" id="PS00639">
    <property type="entry name" value="THIOL_PROTEASE_HIS"/>
    <property type="match status" value="1"/>
</dbReference>
<evidence type="ECO:0008006" key="9">
    <source>
        <dbReference type="Google" id="ProtNLM"/>
    </source>
</evidence>
<dbReference type="InterPro" id="IPR000668">
    <property type="entry name" value="Peptidase_C1A_C"/>
</dbReference>
<evidence type="ECO:0000256" key="4">
    <source>
        <dbReference type="SAM" id="SignalP"/>
    </source>
</evidence>
<dbReference type="CDD" id="cd02248">
    <property type="entry name" value="Peptidase_C1A"/>
    <property type="match status" value="1"/>
</dbReference>
<dbReference type="PROSITE" id="PS00139">
    <property type="entry name" value="THIOL_PROTEASE_CYS"/>
    <property type="match status" value="1"/>
</dbReference>
<dbReference type="PROSITE" id="PS00640">
    <property type="entry name" value="THIOL_PROTEASE_ASN"/>
    <property type="match status" value="1"/>
</dbReference>
<evidence type="ECO:0000259" key="5">
    <source>
        <dbReference type="SMART" id="SM00645"/>
    </source>
</evidence>
<evidence type="ECO:0000256" key="2">
    <source>
        <dbReference type="ARBA" id="ARBA00023145"/>
    </source>
</evidence>
<dbReference type="Pfam" id="PF00112">
    <property type="entry name" value="Peptidase_C1"/>
    <property type="match status" value="1"/>
</dbReference>
<dbReference type="Proteomes" id="UP001165122">
    <property type="component" value="Unassembled WGS sequence"/>
</dbReference>
<dbReference type="OrthoDB" id="10253408at2759"/>
<gene>
    <name evidence="7" type="ORF">TrLO_g7214</name>
</gene>
<keyword evidence="8" id="KW-1185">Reference proteome</keyword>
<dbReference type="SMART" id="SM00645">
    <property type="entry name" value="Pept_C1"/>
    <property type="match status" value="1"/>
</dbReference>
<sequence length="461" mass="50747">MKFLAFQTLLLALFVPVFTALEPSATLQTVLEDKKSAPSNPSINSAHDLAEVFSLLRTKVMSPIKGLAENFFKEPCDMDVVVEIGEIEVIDKPEEYDYGVDSVISRFVHWEKSTGSINYDHACTACSPVHPDNPDTERKRRFAIWKENDELIEKHNSQHSPPPSYTLGHNAFSHLTEDEWLKLFNLGKYSDEIPHNLKPSTPAPAQQLRALALDRTPREVDWRDHGAVTPVKNQGQCGSCWAFSAVGAIEGAYSISNSLTTPMSFSEQMLVDCDGSDYGCGGGLMDYAFEWEEKEGGLCTEDDYAYTSGTSGRASDCADNTCEIVEGSGLYNFTDVPANSPSAMMAALAKQPVSIAIEADQLGFRFYKDGVFNAPCGTSLDHGVLAVGYGHVAPPSSSSDQKTSFPPWNKHQKYWLVKNSWGTTWGMEGYIMLARDTDEDTPGQCGILMQASYPDIKAETH</sequence>
<dbReference type="InterPro" id="IPR025660">
    <property type="entry name" value="Pept_his_AS"/>
</dbReference>
<accession>A0A9W6ZLJ9</accession>
<organism evidence="7 8">
    <name type="scientific">Triparma laevis f. longispina</name>
    <dbReference type="NCBI Taxonomy" id="1714387"/>
    <lineage>
        <taxon>Eukaryota</taxon>
        <taxon>Sar</taxon>
        <taxon>Stramenopiles</taxon>
        <taxon>Ochrophyta</taxon>
        <taxon>Bolidophyceae</taxon>
        <taxon>Parmales</taxon>
        <taxon>Triparmaceae</taxon>
        <taxon>Triparma</taxon>
    </lineage>
</organism>
<dbReference type="InterPro" id="IPR039417">
    <property type="entry name" value="Peptidase_C1A_papain-like"/>
</dbReference>
<dbReference type="FunFam" id="3.90.70.10:FF:000332">
    <property type="entry name" value="Cathepsin L1"/>
    <property type="match status" value="1"/>
</dbReference>
<dbReference type="EMBL" id="BRXW01000416">
    <property type="protein sequence ID" value="GMH52195.1"/>
    <property type="molecule type" value="Genomic_DNA"/>
</dbReference>
<dbReference type="SMART" id="SM00848">
    <property type="entry name" value="Inhibitor_I29"/>
    <property type="match status" value="1"/>
</dbReference>
<feature type="chain" id="PRO_5040952731" description="Peptidase C1A papain C-terminal domain-containing protein" evidence="4">
    <location>
        <begin position="21"/>
        <end position="461"/>
    </location>
</feature>
<evidence type="ECO:0000313" key="8">
    <source>
        <dbReference type="Proteomes" id="UP001165122"/>
    </source>
</evidence>
<dbReference type="Pfam" id="PF08246">
    <property type="entry name" value="Inhibitor_I29"/>
    <property type="match status" value="1"/>
</dbReference>
<keyword evidence="3" id="KW-1015">Disulfide bond</keyword>
<evidence type="ECO:0000259" key="6">
    <source>
        <dbReference type="SMART" id="SM00848"/>
    </source>
</evidence>
<dbReference type="InterPro" id="IPR038765">
    <property type="entry name" value="Papain-like_cys_pep_sf"/>
</dbReference>
<comment type="similarity">
    <text evidence="1">Belongs to the peptidase C1 family.</text>
</comment>
<name>A0A9W6ZLJ9_9STRA</name>
<protein>
    <recommendedName>
        <fullName evidence="9">Peptidase C1A papain C-terminal domain-containing protein</fullName>
    </recommendedName>
</protein>
<dbReference type="Gene3D" id="3.90.70.10">
    <property type="entry name" value="Cysteine proteinases"/>
    <property type="match status" value="1"/>
</dbReference>
<evidence type="ECO:0000313" key="7">
    <source>
        <dbReference type="EMBL" id="GMH52195.1"/>
    </source>
</evidence>
<dbReference type="PRINTS" id="PR00705">
    <property type="entry name" value="PAPAIN"/>
</dbReference>
<feature type="domain" description="Peptidase C1A papain C-terminal" evidence="5">
    <location>
        <begin position="216"/>
        <end position="455"/>
    </location>
</feature>
<dbReference type="InterPro" id="IPR025661">
    <property type="entry name" value="Pept_asp_AS"/>
</dbReference>
<dbReference type="InterPro" id="IPR013128">
    <property type="entry name" value="Peptidase_C1A"/>
</dbReference>
<proteinExistence type="inferred from homology"/>
<feature type="signal peptide" evidence="4">
    <location>
        <begin position="1"/>
        <end position="20"/>
    </location>
</feature>
<dbReference type="PANTHER" id="PTHR12411">
    <property type="entry name" value="CYSTEINE PROTEASE FAMILY C1-RELATED"/>
    <property type="match status" value="1"/>
</dbReference>
<reference evidence="8" key="1">
    <citation type="journal article" date="2023" name="Commun. Biol.">
        <title>Genome analysis of Parmales, the sister group of diatoms, reveals the evolutionary specialization of diatoms from phago-mixotrophs to photoautotrophs.</title>
        <authorList>
            <person name="Ban H."/>
            <person name="Sato S."/>
            <person name="Yoshikawa S."/>
            <person name="Yamada K."/>
            <person name="Nakamura Y."/>
            <person name="Ichinomiya M."/>
            <person name="Sato N."/>
            <person name="Blanc-Mathieu R."/>
            <person name="Endo H."/>
            <person name="Kuwata A."/>
            <person name="Ogata H."/>
        </authorList>
    </citation>
    <scope>NUCLEOTIDE SEQUENCE [LARGE SCALE GENOMIC DNA]</scope>
    <source>
        <strain evidence="8">NIES 3700</strain>
    </source>
</reference>
<comment type="caution">
    <text evidence="7">The sequence shown here is derived from an EMBL/GenBank/DDBJ whole genome shotgun (WGS) entry which is preliminary data.</text>
</comment>
<dbReference type="InterPro" id="IPR000169">
    <property type="entry name" value="Pept_cys_AS"/>
</dbReference>
<keyword evidence="4" id="KW-0732">Signal</keyword>
<dbReference type="SUPFAM" id="SSF54001">
    <property type="entry name" value="Cysteine proteinases"/>
    <property type="match status" value="1"/>
</dbReference>
<dbReference type="GO" id="GO:0008234">
    <property type="term" value="F:cysteine-type peptidase activity"/>
    <property type="evidence" value="ECO:0007669"/>
    <property type="project" value="InterPro"/>
</dbReference>
<dbReference type="AlphaFoldDB" id="A0A9W6ZLJ9"/>
<feature type="domain" description="Cathepsin propeptide inhibitor" evidence="6">
    <location>
        <begin position="132"/>
        <end position="180"/>
    </location>
</feature>